<evidence type="ECO:0000313" key="3">
    <source>
        <dbReference type="EMBL" id="MBC8594810.1"/>
    </source>
</evidence>
<name>A0A926IRR9_9BACT</name>
<evidence type="ECO:0000256" key="1">
    <source>
        <dbReference type="ARBA" id="ARBA00009589"/>
    </source>
</evidence>
<reference evidence="3" key="1">
    <citation type="submission" date="2020-08" db="EMBL/GenBank/DDBJ databases">
        <title>Genome public.</title>
        <authorList>
            <person name="Liu C."/>
            <person name="Sun Q."/>
        </authorList>
    </citation>
    <scope>NUCLEOTIDE SEQUENCE</scope>
    <source>
        <strain evidence="3">N12</strain>
    </source>
</reference>
<dbReference type="SUPFAM" id="SSF56784">
    <property type="entry name" value="HAD-like"/>
    <property type="match status" value="1"/>
</dbReference>
<dbReference type="InterPro" id="IPR010708">
    <property type="entry name" value="5'(3')-deoxyribonucleotidase"/>
</dbReference>
<dbReference type="SFLD" id="SFLDG01126">
    <property type="entry name" value="C1.2:_Nucleotidase_Like"/>
    <property type="match status" value="1"/>
</dbReference>
<dbReference type="InterPro" id="IPR036412">
    <property type="entry name" value="HAD-like_sf"/>
</dbReference>
<evidence type="ECO:0000256" key="2">
    <source>
        <dbReference type="PIRSR" id="PIRSR610708-1"/>
    </source>
</evidence>
<dbReference type="AlphaFoldDB" id="A0A926IRR9"/>
<dbReference type="PANTHER" id="PTHR16504">
    <property type="entry name" value="5'(3')-DEOXYRIBONUCLEOTIDASE"/>
    <property type="match status" value="1"/>
</dbReference>
<gene>
    <name evidence="3" type="ORF">H8744_16495</name>
</gene>
<feature type="active site" description="Proton donor" evidence="2">
    <location>
        <position position="10"/>
    </location>
</feature>
<organism evidence="3 4">
    <name type="scientific">Jilunia laotingensis</name>
    <dbReference type="NCBI Taxonomy" id="2763675"/>
    <lineage>
        <taxon>Bacteria</taxon>
        <taxon>Pseudomonadati</taxon>
        <taxon>Bacteroidota</taxon>
        <taxon>Bacteroidia</taxon>
        <taxon>Bacteroidales</taxon>
        <taxon>Bacteroidaceae</taxon>
        <taxon>Jilunia</taxon>
    </lineage>
</organism>
<dbReference type="Proteomes" id="UP000651085">
    <property type="component" value="Unassembled WGS sequence"/>
</dbReference>
<dbReference type="RefSeq" id="WP_262435899.1">
    <property type="nucleotide sequence ID" value="NZ_JACRTF010000001.1"/>
</dbReference>
<proteinExistence type="inferred from homology"/>
<dbReference type="EMBL" id="JACRTF010000001">
    <property type="protein sequence ID" value="MBC8594810.1"/>
    <property type="molecule type" value="Genomic_DNA"/>
</dbReference>
<evidence type="ECO:0000313" key="4">
    <source>
        <dbReference type="Proteomes" id="UP000651085"/>
    </source>
</evidence>
<keyword evidence="4" id="KW-1185">Reference proteome</keyword>
<dbReference type="SFLD" id="SFLDG01146">
    <property type="entry name" value="C1.2.2"/>
    <property type="match status" value="1"/>
</dbReference>
<dbReference type="Pfam" id="PF06941">
    <property type="entry name" value="NT5C"/>
    <property type="match status" value="1"/>
</dbReference>
<comment type="similarity">
    <text evidence="1">Belongs to the 5'(3')-deoxyribonucleotidase family.</text>
</comment>
<sequence>MEKQILVDMDGVLADVYSQYINYEFKNTGTLLHMEELEGKSEFSFPSFRNYVMTPGFFRTAPVIPDSVEGLHYLNERFRVLIVSSATEFPQSLTEKQAWLNEHFPFITWQQMIFCGSKESIRGDIMIDDHPKNLNHFVGQRIMFPQPHNNASQVENCIRVSGWKEIMSLNWMGVHA</sequence>
<dbReference type="InterPro" id="IPR023214">
    <property type="entry name" value="HAD_sf"/>
</dbReference>
<accession>A0A926IRR9</accession>
<dbReference type="GO" id="GO:0008253">
    <property type="term" value="F:5'-nucleotidase activity"/>
    <property type="evidence" value="ECO:0007669"/>
    <property type="project" value="InterPro"/>
</dbReference>
<feature type="active site" description="Nucleophile" evidence="2">
    <location>
        <position position="8"/>
    </location>
</feature>
<dbReference type="Gene3D" id="3.40.50.1000">
    <property type="entry name" value="HAD superfamily/HAD-like"/>
    <property type="match status" value="1"/>
</dbReference>
<dbReference type="GO" id="GO:0009223">
    <property type="term" value="P:pyrimidine deoxyribonucleotide catabolic process"/>
    <property type="evidence" value="ECO:0007669"/>
    <property type="project" value="TreeGrafter"/>
</dbReference>
<dbReference type="SFLD" id="SFLDS00003">
    <property type="entry name" value="Haloacid_Dehalogenase"/>
    <property type="match status" value="1"/>
</dbReference>
<dbReference type="PANTHER" id="PTHR16504:SF4">
    <property type="entry name" value="5'(3')-DEOXYRIBONUCLEOTIDASE"/>
    <property type="match status" value="1"/>
</dbReference>
<comment type="caution">
    <text evidence="3">The sequence shown here is derived from an EMBL/GenBank/DDBJ whole genome shotgun (WGS) entry which is preliminary data.</text>
</comment>
<protein>
    <submittedName>
        <fullName evidence="3">5'(3')-deoxyribonucleotidase</fullName>
    </submittedName>
</protein>
<dbReference type="Gene3D" id="1.10.40.40">
    <property type="entry name" value="Deoxyribonucleotidase, domain 2"/>
    <property type="match status" value="1"/>
</dbReference>